<feature type="region of interest" description="Disordered" evidence="7">
    <location>
        <begin position="287"/>
        <end position="321"/>
    </location>
</feature>
<evidence type="ECO:0000256" key="2">
    <source>
        <dbReference type="ARBA" id="ARBA00022512"/>
    </source>
</evidence>
<reference evidence="10 11" key="1">
    <citation type="journal article" date="2018" name="New Phytol.">
        <title>Comparative genomics and transcriptomics depict ericoid mycorrhizal fungi as versatile saprotrophs and plant mutualists.</title>
        <authorList>
            <person name="Martino E."/>
            <person name="Morin E."/>
            <person name="Grelet G.A."/>
            <person name="Kuo A."/>
            <person name="Kohler A."/>
            <person name="Daghino S."/>
            <person name="Barry K.W."/>
            <person name="Cichocki N."/>
            <person name="Clum A."/>
            <person name="Dockter R.B."/>
            <person name="Hainaut M."/>
            <person name="Kuo R.C."/>
            <person name="LaButti K."/>
            <person name="Lindahl B.D."/>
            <person name="Lindquist E.A."/>
            <person name="Lipzen A."/>
            <person name="Khouja H.R."/>
            <person name="Magnuson J."/>
            <person name="Murat C."/>
            <person name="Ohm R.A."/>
            <person name="Singer S.W."/>
            <person name="Spatafora J.W."/>
            <person name="Wang M."/>
            <person name="Veneault-Fourrey C."/>
            <person name="Henrissat B."/>
            <person name="Grigoriev I.V."/>
            <person name="Martin F.M."/>
            <person name="Perotto S."/>
        </authorList>
    </citation>
    <scope>NUCLEOTIDE SEQUENCE [LARGE SCALE GENOMIC DNA]</scope>
    <source>
        <strain evidence="10 11">ATCC 22711</strain>
    </source>
</reference>
<evidence type="ECO:0000256" key="5">
    <source>
        <dbReference type="ARBA" id="ARBA00022737"/>
    </source>
</evidence>
<keyword evidence="11" id="KW-1185">Reference proteome</keyword>
<dbReference type="GO" id="GO:0009277">
    <property type="term" value="C:fungal-type cell wall"/>
    <property type="evidence" value="ECO:0007669"/>
    <property type="project" value="TreeGrafter"/>
</dbReference>
<dbReference type="GO" id="GO:0031505">
    <property type="term" value="P:fungal-type cell wall organization"/>
    <property type="evidence" value="ECO:0007669"/>
    <property type="project" value="UniProtKB-ARBA"/>
</dbReference>
<keyword evidence="3" id="KW-0964">Secreted</keyword>
<comment type="subcellular location">
    <subcellularLocation>
        <location evidence="1">Secreted</location>
        <location evidence="1">Cell wall</location>
    </subcellularLocation>
</comment>
<name>A0A2T3BFZ7_AMORE</name>
<evidence type="ECO:0000256" key="7">
    <source>
        <dbReference type="SAM" id="MobiDB-lite"/>
    </source>
</evidence>
<dbReference type="InterPro" id="IPR051153">
    <property type="entry name" value="Yeast_CWMannoprotein_PIR"/>
</dbReference>
<evidence type="ECO:0000313" key="11">
    <source>
        <dbReference type="Proteomes" id="UP000241818"/>
    </source>
</evidence>
<accession>A0A2T3BFZ7</accession>
<dbReference type="RefSeq" id="XP_024725820.1">
    <property type="nucleotide sequence ID" value="XM_024863477.1"/>
</dbReference>
<proteinExistence type="inferred from homology"/>
<feature type="compositionally biased region" description="Polar residues" evidence="7">
    <location>
        <begin position="164"/>
        <end position="189"/>
    </location>
</feature>
<keyword evidence="2" id="KW-0134">Cell wall</keyword>
<dbReference type="GO" id="GO:0005199">
    <property type="term" value="F:structural constituent of cell wall"/>
    <property type="evidence" value="ECO:0007669"/>
    <property type="project" value="InterPro"/>
</dbReference>
<dbReference type="EMBL" id="KZ679006">
    <property type="protein sequence ID" value="PSS28295.1"/>
    <property type="molecule type" value="Genomic_DNA"/>
</dbReference>
<evidence type="ECO:0000256" key="3">
    <source>
        <dbReference type="ARBA" id="ARBA00022525"/>
    </source>
</evidence>
<feature type="signal peptide" evidence="8">
    <location>
        <begin position="1"/>
        <end position="16"/>
    </location>
</feature>
<dbReference type="InParanoid" id="A0A2T3BFZ7"/>
<gene>
    <name evidence="10" type="ORF">M430DRAFT_165380</name>
</gene>
<organism evidence="10 11">
    <name type="scientific">Amorphotheca resinae ATCC 22711</name>
    <dbReference type="NCBI Taxonomy" id="857342"/>
    <lineage>
        <taxon>Eukaryota</taxon>
        <taxon>Fungi</taxon>
        <taxon>Dikarya</taxon>
        <taxon>Ascomycota</taxon>
        <taxon>Pezizomycotina</taxon>
        <taxon>Leotiomycetes</taxon>
        <taxon>Helotiales</taxon>
        <taxon>Amorphothecaceae</taxon>
        <taxon>Amorphotheca</taxon>
    </lineage>
</organism>
<keyword evidence="5" id="KW-0677">Repeat</keyword>
<keyword evidence="4 8" id="KW-0732">Signal</keyword>
<feature type="region of interest" description="Disordered" evidence="7">
    <location>
        <begin position="160"/>
        <end position="246"/>
    </location>
</feature>
<evidence type="ECO:0000256" key="1">
    <source>
        <dbReference type="ARBA" id="ARBA00004191"/>
    </source>
</evidence>
<comment type="similarity">
    <text evidence="6">Belongs to the PIR protein family.</text>
</comment>
<dbReference type="Pfam" id="PF00399">
    <property type="entry name" value="PIR"/>
    <property type="match status" value="9"/>
</dbReference>
<feature type="chain" id="PRO_5015518145" description="Cell wall mannoprotein PIR1-like C-terminal domain-containing protein" evidence="8">
    <location>
        <begin position="17"/>
        <end position="369"/>
    </location>
</feature>
<evidence type="ECO:0000256" key="8">
    <source>
        <dbReference type="SAM" id="SignalP"/>
    </source>
</evidence>
<dbReference type="GeneID" id="36571558"/>
<evidence type="ECO:0000256" key="6">
    <source>
        <dbReference type="ARBA" id="ARBA00038219"/>
    </source>
</evidence>
<feature type="compositionally biased region" description="Low complexity" evidence="7">
    <location>
        <begin position="292"/>
        <end position="304"/>
    </location>
</feature>
<dbReference type="PROSITE" id="PS50256">
    <property type="entry name" value="PIR_REPEAT_2"/>
    <property type="match status" value="6"/>
</dbReference>
<dbReference type="Proteomes" id="UP000241818">
    <property type="component" value="Unassembled WGS sequence"/>
</dbReference>
<dbReference type="STRING" id="857342.A0A2T3BFZ7"/>
<dbReference type="InterPro" id="IPR000420">
    <property type="entry name" value="Yeast_PIR_rpt"/>
</dbReference>
<dbReference type="OrthoDB" id="5415592at2759"/>
<feature type="compositionally biased region" description="Low complexity" evidence="7">
    <location>
        <begin position="312"/>
        <end position="321"/>
    </location>
</feature>
<evidence type="ECO:0000313" key="10">
    <source>
        <dbReference type="EMBL" id="PSS28295.1"/>
    </source>
</evidence>
<feature type="domain" description="Cell wall mannoprotein PIR1-like C-terminal" evidence="9">
    <location>
        <begin position="75"/>
        <end position="148"/>
    </location>
</feature>
<dbReference type="PANTHER" id="PTHR47254:SF1">
    <property type="entry name" value="CELL WALL MANNOPROTEIN CIS3-RELATED"/>
    <property type="match status" value="1"/>
</dbReference>
<sequence>MQTTFALAALAALAYAAPQAVTSNITPTAPAPSGCATSYAGTFQITAVNSTVMKRDLSKRACGDPGSLVITLGNGQLHDAQGRTGYIASNYQFQFDGPPQAGAIYTGGYSVCSNGSLALGGSAIFYECLSGSFYNLYDRHWADQCEPILIDILPCGSAAADPVGQSSDGQPTGTGIATVSQISDGQPQAPSAMPVTEITDGQPQAPTATAPPITEISDGQPQAPTATASAISEISDGQPQAPTATAPAISEISDGQPQAPTATAPAISEISDGQPQAPTATAPAISEISDGQPQAPTATATAPAISEISDGQPQAPTATVTATPISQISDGQPQAPTAAIHAGNATMSAATASSAILSMNNFGTYEGWT</sequence>
<feature type="compositionally biased region" description="Polar residues" evidence="7">
    <location>
        <begin position="217"/>
        <end position="237"/>
    </location>
</feature>
<dbReference type="InterPro" id="IPR054508">
    <property type="entry name" value="PIR1-like_C"/>
</dbReference>
<feature type="compositionally biased region" description="Low complexity" evidence="7">
    <location>
        <begin position="202"/>
        <end position="212"/>
    </location>
</feature>
<dbReference type="PANTHER" id="PTHR47254">
    <property type="entry name" value="CELL WALL MANNOPROTEIN CIS3-RELATED"/>
    <property type="match status" value="1"/>
</dbReference>
<dbReference type="AlphaFoldDB" id="A0A2T3BFZ7"/>
<protein>
    <recommendedName>
        <fullName evidence="9">Cell wall mannoprotein PIR1-like C-terminal domain-containing protein</fullName>
    </recommendedName>
</protein>
<dbReference type="Pfam" id="PF22799">
    <property type="entry name" value="PIR1-like_C"/>
    <property type="match status" value="1"/>
</dbReference>
<evidence type="ECO:0000259" key="9">
    <source>
        <dbReference type="Pfam" id="PF22799"/>
    </source>
</evidence>
<evidence type="ECO:0000256" key="4">
    <source>
        <dbReference type="ARBA" id="ARBA00022729"/>
    </source>
</evidence>